<sequence>MDYSQNHYTVEEKFDMIFWVIRGNSFRETRDLFSVKYPDRPIPCVKTISSTYTKLKVKGCLLPCKCHNVPKINDEAEMQEIMICAMAQEDSTITIAKLSENSGFSVGKVHKIIKQNKLKSYKNQVDQKDNVGKVKIQPVKKNKSEYEKLNKKQKMHLKKVIGKFFINHQIPNSTEIYQAVKNDINLPPISQTNFGEILKKLGFECDKKELPCTIEQIVIKKEPIEPVVIPMNYNEPRPSSADQEMPSTSGTAIKQETEEALDDNDNSMDDFDGAEQVEMKFEAEEEMFLDEEGHLSFK</sequence>
<evidence type="ECO:0008006" key="4">
    <source>
        <dbReference type="Google" id="ProtNLM"/>
    </source>
</evidence>
<dbReference type="EMBL" id="OV121142">
    <property type="protein sequence ID" value="CAH0549726.1"/>
    <property type="molecule type" value="Genomic_DNA"/>
</dbReference>
<feature type="compositionally biased region" description="Polar residues" evidence="1">
    <location>
        <begin position="240"/>
        <end position="254"/>
    </location>
</feature>
<dbReference type="OrthoDB" id="6771982at2759"/>
<dbReference type="AlphaFoldDB" id="A0A9P0AW44"/>
<name>A0A9P0AW44_BRAAE</name>
<evidence type="ECO:0000313" key="2">
    <source>
        <dbReference type="EMBL" id="CAH0549726.1"/>
    </source>
</evidence>
<evidence type="ECO:0000313" key="3">
    <source>
        <dbReference type="Proteomes" id="UP001154078"/>
    </source>
</evidence>
<keyword evidence="3" id="KW-1185">Reference proteome</keyword>
<gene>
    <name evidence="2" type="ORF">MELIAE_LOCUS2777</name>
</gene>
<proteinExistence type="predicted"/>
<feature type="compositionally biased region" description="Acidic residues" evidence="1">
    <location>
        <begin position="258"/>
        <end position="271"/>
    </location>
</feature>
<organism evidence="2 3">
    <name type="scientific">Brassicogethes aeneus</name>
    <name type="common">Rape pollen beetle</name>
    <name type="synonym">Meligethes aeneus</name>
    <dbReference type="NCBI Taxonomy" id="1431903"/>
    <lineage>
        <taxon>Eukaryota</taxon>
        <taxon>Metazoa</taxon>
        <taxon>Ecdysozoa</taxon>
        <taxon>Arthropoda</taxon>
        <taxon>Hexapoda</taxon>
        <taxon>Insecta</taxon>
        <taxon>Pterygota</taxon>
        <taxon>Neoptera</taxon>
        <taxon>Endopterygota</taxon>
        <taxon>Coleoptera</taxon>
        <taxon>Polyphaga</taxon>
        <taxon>Cucujiformia</taxon>
        <taxon>Nitidulidae</taxon>
        <taxon>Meligethinae</taxon>
        <taxon>Brassicogethes</taxon>
    </lineage>
</organism>
<reference evidence="2" key="1">
    <citation type="submission" date="2021-12" db="EMBL/GenBank/DDBJ databases">
        <authorList>
            <person name="King R."/>
        </authorList>
    </citation>
    <scope>NUCLEOTIDE SEQUENCE</scope>
</reference>
<dbReference type="Proteomes" id="UP001154078">
    <property type="component" value="Chromosome 11"/>
</dbReference>
<accession>A0A9P0AW44</accession>
<evidence type="ECO:0000256" key="1">
    <source>
        <dbReference type="SAM" id="MobiDB-lite"/>
    </source>
</evidence>
<protein>
    <recommendedName>
        <fullName evidence="4">DUF4817 domain-containing protein</fullName>
    </recommendedName>
</protein>
<feature type="region of interest" description="Disordered" evidence="1">
    <location>
        <begin position="235"/>
        <end position="271"/>
    </location>
</feature>